<reference evidence="11" key="1">
    <citation type="submission" date="2020-05" db="EMBL/GenBank/DDBJ databases">
        <authorList>
            <person name="Chiriac C."/>
            <person name="Salcher M."/>
            <person name="Ghai R."/>
            <person name="Kavagutti S V."/>
        </authorList>
    </citation>
    <scope>NUCLEOTIDE SEQUENCE</scope>
</reference>
<dbReference type="SUPFAM" id="SSF52096">
    <property type="entry name" value="ClpP/crotonase"/>
    <property type="match status" value="1"/>
</dbReference>
<dbReference type="Pfam" id="PF00378">
    <property type="entry name" value="ECH_1"/>
    <property type="match status" value="1"/>
</dbReference>
<organism evidence="11">
    <name type="scientific">freshwater metagenome</name>
    <dbReference type="NCBI Taxonomy" id="449393"/>
    <lineage>
        <taxon>unclassified sequences</taxon>
        <taxon>metagenomes</taxon>
        <taxon>ecological metagenomes</taxon>
    </lineage>
</organism>
<sequence length="705" mass="74993">MSTNITLPAGAPEEVVTHALVRDIDLAAFGGQGSLALITLDNSLDHNRPNTFGPQSLTALDAAITDAIGRKPAAIAITGKPFIFAAGADLSALAFLNDHSQAMAIGKLGHDVFRRLGESKIPTFAFINGLALGGGLEVGLHCHYRTLSSTAFIALPEVFLGLVPGWGGATILPKLIGPERAVQVIILNALNNNTMLKSKDALKLGVVDAVFDPADYLERSISFAVGVLNGSTKIDRPDYSNDPAWDSALATGKAAALKKYGGAEIASPTKALELIAAARKDDLGKGFDAEDKVLADLVMSDPLRASLYAFNLIQKKRKKVEGAPKPALARKVAKVGVVGAGLMASQLALLLLRNLKCPVVMTDIDQARADKGVAWVKNELDKLVEKKRMSAESAARLALLISGSADQKVFANCDFIIEAIFEELSLKQELFKKLEAIVSPECVLATNTSSLSVEAMTQGLKNPERVVGFHFFNPVAVMPLLEVARTSTTDDATTATAIAVGKELKKVMIICKDAPGFVVNRLLTRFMGEVTDAVDEGTPPAVADAAMMEIGFPMSPFQLLDLVGPGVALHVSETLHKNLGPRYRISPTMQRMVKEGVRNFYTKNEDGTFTPNPAAVALVEKGNTPSTAEQVRDRALKALAEEARAMLDEGVVSSPAEIDLCMLMGAGWPMHLGGILPYLDRTGISESTSGKRFHDKGVASLPAKN</sequence>
<dbReference type="AlphaFoldDB" id="A0A6J6DHV4"/>
<evidence type="ECO:0000259" key="10">
    <source>
        <dbReference type="Pfam" id="PF02737"/>
    </source>
</evidence>
<dbReference type="InterPro" id="IPR006176">
    <property type="entry name" value="3-OHacyl-CoA_DH_NAD-bd"/>
</dbReference>
<dbReference type="UniPathway" id="UPA00659"/>
<dbReference type="Gene3D" id="1.10.1040.50">
    <property type="match status" value="1"/>
</dbReference>
<dbReference type="InterPro" id="IPR036291">
    <property type="entry name" value="NAD(P)-bd_dom_sf"/>
</dbReference>
<keyword evidence="8" id="KW-0511">Multifunctional enzyme</keyword>
<evidence type="ECO:0000256" key="6">
    <source>
        <dbReference type="ARBA" id="ARBA00023098"/>
    </source>
</evidence>
<proteinExistence type="inferred from homology"/>
<dbReference type="InterPro" id="IPR050136">
    <property type="entry name" value="FA_oxidation_alpha_subunit"/>
</dbReference>
<feature type="domain" description="3-hydroxyacyl-CoA dehydrogenase C-terminal" evidence="9">
    <location>
        <begin position="516"/>
        <end position="596"/>
    </location>
</feature>
<dbReference type="PANTHER" id="PTHR43612">
    <property type="entry name" value="TRIFUNCTIONAL ENZYME SUBUNIT ALPHA"/>
    <property type="match status" value="1"/>
</dbReference>
<comment type="similarity">
    <text evidence="2">In the central section; belongs to the 3-hydroxyacyl-CoA dehydrogenase family.</text>
</comment>
<dbReference type="GO" id="GO:0070403">
    <property type="term" value="F:NAD+ binding"/>
    <property type="evidence" value="ECO:0007669"/>
    <property type="project" value="InterPro"/>
</dbReference>
<dbReference type="Gene3D" id="3.90.226.10">
    <property type="entry name" value="2-enoyl-CoA Hydratase, Chain A, domain 1"/>
    <property type="match status" value="1"/>
</dbReference>
<dbReference type="InterPro" id="IPR008927">
    <property type="entry name" value="6-PGluconate_DH-like_C_sf"/>
</dbReference>
<dbReference type="PANTHER" id="PTHR43612:SF3">
    <property type="entry name" value="TRIFUNCTIONAL ENZYME SUBUNIT ALPHA, MITOCHONDRIAL"/>
    <property type="match status" value="1"/>
</dbReference>
<accession>A0A6J6DHV4</accession>
<dbReference type="FunFam" id="3.40.50.720:FF:000009">
    <property type="entry name" value="Fatty oxidation complex, alpha subunit"/>
    <property type="match status" value="1"/>
</dbReference>
<protein>
    <submittedName>
        <fullName evidence="11">Unannotated protein</fullName>
    </submittedName>
</protein>
<keyword evidence="5" id="KW-0520">NAD</keyword>
<dbReference type="Pfam" id="PF02737">
    <property type="entry name" value="3HCDH_N"/>
    <property type="match status" value="1"/>
</dbReference>
<dbReference type="InterPro" id="IPR006108">
    <property type="entry name" value="3HC_DH_C"/>
</dbReference>
<evidence type="ECO:0000256" key="1">
    <source>
        <dbReference type="ARBA" id="ARBA00005005"/>
    </source>
</evidence>
<dbReference type="GO" id="GO:0004300">
    <property type="term" value="F:enoyl-CoA hydratase activity"/>
    <property type="evidence" value="ECO:0007669"/>
    <property type="project" value="TreeGrafter"/>
</dbReference>
<dbReference type="Gene3D" id="3.40.50.720">
    <property type="entry name" value="NAD(P)-binding Rossmann-like Domain"/>
    <property type="match status" value="1"/>
</dbReference>
<dbReference type="SUPFAM" id="SSF51735">
    <property type="entry name" value="NAD(P)-binding Rossmann-fold domains"/>
    <property type="match status" value="1"/>
</dbReference>
<evidence type="ECO:0000256" key="8">
    <source>
        <dbReference type="ARBA" id="ARBA00023268"/>
    </source>
</evidence>
<keyword evidence="7" id="KW-0456">Lyase</keyword>
<evidence type="ECO:0000256" key="5">
    <source>
        <dbReference type="ARBA" id="ARBA00023027"/>
    </source>
</evidence>
<keyword evidence="6" id="KW-0443">Lipid metabolism</keyword>
<dbReference type="GO" id="GO:0006635">
    <property type="term" value="P:fatty acid beta-oxidation"/>
    <property type="evidence" value="ECO:0007669"/>
    <property type="project" value="UniProtKB-UniPathway"/>
</dbReference>
<evidence type="ECO:0000256" key="4">
    <source>
        <dbReference type="ARBA" id="ARBA00023002"/>
    </source>
</evidence>
<feature type="domain" description="3-hydroxyacyl-CoA dehydrogenase NAD binding" evidence="10">
    <location>
        <begin position="334"/>
        <end position="513"/>
    </location>
</feature>
<name>A0A6J6DHV4_9ZZZZ</name>
<dbReference type="CDD" id="cd06558">
    <property type="entry name" value="crotonase-like"/>
    <property type="match status" value="1"/>
</dbReference>
<evidence type="ECO:0000313" key="11">
    <source>
        <dbReference type="EMBL" id="CAB4562794.1"/>
    </source>
</evidence>
<comment type="pathway">
    <text evidence="1">Lipid metabolism; fatty acid beta-oxidation.</text>
</comment>
<gene>
    <name evidence="11" type="ORF">UFOPK1689_00144</name>
</gene>
<evidence type="ECO:0000256" key="2">
    <source>
        <dbReference type="ARBA" id="ARBA00007005"/>
    </source>
</evidence>
<dbReference type="InterPro" id="IPR029045">
    <property type="entry name" value="ClpP/crotonase-like_dom_sf"/>
</dbReference>
<dbReference type="SUPFAM" id="SSF48179">
    <property type="entry name" value="6-phosphogluconate dehydrogenase C-terminal domain-like"/>
    <property type="match status" value="2"/>
</dbReference>
<evidence type="ECO:0000256" key="3">
    <source>
        <dbReference type="ARBA" id="ARBA00022832"/>
    </source>
</evidence>
<dbReference type="EMBL" id="CAEZTN010000002">
    <property type="protein sequence ID" value="CAB4562794.1"/>
    <property type="molecule type" value="Genomic_DNA"/>
</dbReference>
<dbReference type="GO" id="GO:0016509">
    <property type="term" value="F:long-chain (3S)-3-hydroxyacyl-CoA dehydrogenase (NAD+) activity"/>
    <property type="evidence" value="ECO:0007669"/>
    <property type="project" value="TreeGrafter"/>
</dbReference>
<evidence type="ECO:0000256" key="7">
    <source>
        <dbReference type="ARBA" id="ARBA00023239"/>
    </source>
</evidence>
<dbReference type="Pfam" id="PF00725">
    <property type="entry name" value="3HCDH"/>
    <property type="match status" value="1"/>
</dbReference>
<dbReference type="InterPro" id="IPR001753">
    <property type="entry name" value="Enoyl-CoA_hydra/iso"/>
</dbReference>
<keyword evidence="3" id="KW-0276">Fatty acid metabolism</keyword>
<evidence type="ECO:0000259" key="9">
    <source>
        <dbReference type="Pfam" id="PF00725"/>
    </source>
</evidence>
<keyword evidence="4" id="KW-0560">Oxidoreductase</keyword>